<dbReference type="Proteomes" id="UP000075901">
    <property type="component" value="Unassembled WGS sequence"/>
</dbReference>
<reference evidence="3" key="1">
    <citation type="submission" date="2013-09" db="EMBL/GenBank/DDBJ databases">
        <title>The Genome Sequence of Anopheles maculatus species B.</title>
        <authorList>
            <consortium name="The Broad Institute Genomics Platform"/>
            <person name="Neafsey D.E."/>
            <person name="Besansky N."/>
            <person name="Howell P."/>
            <person name="Walton C."/>
            <person name="Young S.K."/>
            <person name="Zeng Q."/>
            <person name="Gargeya S."/>
            <person name="Fitzgerald M."/>
            <person name="Haas B."/>
            <person name="Abouelleil A."/>
            <person name="Allen A.W."/>
            <person name="Alvarado L."/>
            <person name="Arachchi H.M."/>
            <person name="Berlin A.M."/>
            <person name="Chapman S.B."/>
            <person name="Gainer-Dewar J."/>
            <person name="Goldberg J."/>
            <person name="Griggs A."/>
            <person name="Gujja S."/>
            <person name="Hansen M."/>
            <person name="Howarth C."/>
            <person name="Imamovic A."/>
            <person name="Ireland A."/>
            <person name="Larimer J."/>
            <person name="McCowan C."/>
            <person name="Murphy C."/>
            <person name="Pearson M."/>
            <person name="Poon T.W."/>
            <person name="Priest M."/>
            <person name="Roberts A."/>
            <person name="Saif S."/>
            <person name="Shea T."/>
            <person name="Sisk P."/>
            <person name="Sykes S."/>
            <person name="Wortman J."/>
            <person name="Nusbaum C."/>
            <person name="Birren B."/>
        </authorList>
    </citation>
    <scope>NUCLEOTIDE SEQUENCE [LARGE SCALE GENOMIC DNA]</scope>
    <source>
        <strain evidence="3">maculatus3</strain>
    </source>
</reference>
<feature type="transmembrane region" description="Helical" evidence="1">
    <location>
        <begin position="51"/>
        <end position="67"/>
    </location>
</feature>
<dbReference type="EnsemblMetazoa" id="AMAM003125-RA">
    <property type="protein sequence ID" value="AMAM003125-PA"/>
    <property type="gene ID" value="AMAM003125"/>
</dbReference>
<evidence type="ECO:0000313" key="3">
    <source>
        <dbReference type="Proteomes" id="UP000075901"/>
    </source>
</evidence>
<sequence>MEESPIWNNFAEMFERTFISEWLQSLDVVAVMLFTCGVVLFYLVMNMALRIMSLLFWPTVVVIGLLYNKNPALVTNRKRVRAAENSTKRTATGILKEMPSYGNGEDASNCDRVEFAVADTGIFCFRYDLVRAPIAVSGVRPPSEKRALEGREGSTSSEPACANELQDVQAWAAKLGGELWHLGDFITRRKEVEEVRVSCLWA</sequence>
<feature type="transmembrane region" description="Helical" evidence="1">
    <location>
        <begin position="22"/>
        <end position="44"/>
    </location>
</feature>
<keyword evidence="3" id="KW-1185">Reference proteome</keyword>
<keyword evidence="1" id="KW-0812">Transmembrane</keyword>
<reference evidence="2" key="2">
    <citation type="submission" date="2020-05" db="UniProtKB">
        <authorList>
            <consortium name="EnsemblMetazoa"/>
        </authorList>
    </citation>
    <scope>IDENTIFICATION</scope>
    <source>
        <strain evidence="2">maculatus3</strain>
    </source>
</reference>
<keyword evidence="1" id="KW-0472">Membrane</keyword>
<protein>
    <submittedName>
        <fullName evidence="2">Uncharacterized protein</fullName>
    </submittedName>
</protein>
<dbReference type="AlphaFoldDB" id="A0A182SAX0"/>
<proteinExistence type="predicted"/>
<dbReference type="VEuPathDB" id="VectorBase:AMAM003125"/>
<name>A0A182SAX0_9DIPT</name>
<accession>A0A182SAX0</accession>
<evidence type="ECO:0000313" key="2">
    <source>
        <dbReference type="EnsemblMetazoa" id="AMAM003125-PA"/>
    </source>
</evidence>
<organism evidence="2 3">
    <name type="scientific">Anopheles maculatus</name>
    <dbReference type="NCBI Taxonomy" id="74869"/>
    <lineage>
        <taxon>Eukaryota</taxon>
        <taxon>Metazoa</taxon>
        <taxon>Ecdysozoa</taxon>
        <taxon>Arthropoda</taxon>
        <taxon>Hexapoda</taxon>
        <taxon>Insecta</taxon>
        <taxon>Pterygota</taxon>
        <taxon>Neoptera</taxon>
        <taxon>Endopterygota</taxon>
        <taxon>Diptera</taxon>
        <taxon>Nematocera</taxon>
        <taxon>Culicoidea</taxon>
        <taxon>Culicidae</taxon>
        <taxon>Anophelinae</taxon>
        <taxon>Anopheles</taxon>
        <taxon>Anopheles maculatus group</taxon>
    </lineage>
</organism>
<keyword evidence="1" id="KW-1133">Transmembrane helix</keyword>
<evidence type="ECO:0000256" key="1">
    <source>
        <dbReference type="SAM" id="Phobius"/>
    </source>
</evidence>